<feature type="domain" description="Glycosyltransferase 2-like" evidence="4">
    <location>
        <begin position="11"/>
        <end position="178"/>
    </location>
</feature>
<dbReference type="GO" id="GO:0009247">
    <property type="term" value="P:glycolipid biosynthetic process"/>
    <property type="evidence" value="ECO:0007669"/>
    <property type="project" value="TreeGrafter"/>
</dbReference>
<dbReference type="GO" id="GO:0016020">
    <property type="term" value="C:membrane"/>
    <property type="evidence" value="ECO:0007669"/>
    <property type="project" value="GOC"/>
</dbReference>
<protein>
    <submittedName>
        <fullName evidence="5">Unannotated protein</fullName>
    </submittedName>
</protein>
<dbReference type="PANTHER" id="PTHR43398">
    <property type="entry name" value="DOLICHOL-PHOSPHATE MANNOSYLTRANSFERASE SUBUNIT 1"/>
    <property type="match status" value="1"/>
</dbReference>
<keyword evidence="3" id="KW-0808">Transferase</keyword>
<evidence type="ECO:0000313" key="6">
    <source>
        <dbReference type="EMBL" id="CAB4940797.1"/>
    </source>
</evidence>
<dbReference type="EMBL" id="CAEZZY010000002">
    <property type="protein sequence ID" value="CAB4769006.1"/>
    <property type="molecule type" value="Genomic_DNA"/>
</dbReference>
<dbReference type="InterPro" id="IPR001173">
    <property type="entry name" value="Glyco_trans_2-like"/>
</dbReference>
<dbReference type="GO" id="GO:0004582">
    <property type="term" value="F:dolichyl-phosphate beta-D-mannosyltransferase activity"/>
    <property type="evidence" value="ECO:0007669"/>
    <property type="project" value="InterPro"/>
</dbReference>
<comment type="similarity">
    <text evidence="1">Belongs to the glycosyltransferase 2 family.</text>
</comment>
<sequence>MSAQVAEKLVILIPTYNEGLTIAQLLEKLGNFRDLGSYQFDVLVIDDNSPDGTAQIVDDLQLSWVKILRRPGKGGLGAAYRAGFTQVLSINSYTHVVTMDADGSHRVEDLPAMFAAIKPGRSITLGTRWITGGSVVNWPKSRQLLSKTGTRYAKFALRIDLNDLTGGFRIYSVELLKALNLKDMQATGYCFQIEMAMAADLAGAVATEVPITFVERANGVSKMSKAIVIEALTQTTRWGISRRLRPNADKLHYVK</sequence>
<evidence type="ECO:0000313" key="5">
    <source>
        <dbReference type="EMBL" id="CAB4769006.1"/>
    </source>
</evidence>
<organism evidence="5">
    <name type="scientific">freshwater metagenome</name>
    <dbReference type="NCBI Taxonomy" id="449393"/>
    <lineage>
        <taxon>unclassified sequences</taxon>
        <taxon>metagenomes</taxon>
        <taxon>ecological metagenomes</taxon>
    </lineage>
</organism>
<evidence type="ECO:0000256" key="2">
    <source>
        <dbReference type="ARBA" id="ARBA00022676"/>
    </source>
</evidence>
<dbReference type="InterPro" id="IPR039528">
    <property type="entry name" value="DPM1-like"/>
</dbReference>
<evidence type="ECO:0000256" key="1">
    <source>
        <dbReference type="ARBA" id="ARBA00006739"/>
    </source>
</evidence>
<dbReference type="PANTHER" id="PTHR43398:SF1">
    <property type="entry name" value="DOLICHOL-PHOSPHATE MANNOSYLTRANSFERASE SUBUNIT 1"/>
    <property type="match status" value="1"/>
</dbReference>
<evidence type="ECO:0000256" key="3">
    <source>
        <dbReference type="ARBA" id="ARBA00022679"/>
    </source>
</evidence>
<name>A0A6J6VBE7_9ZZZZ</name>
<dbReference type="InterPro" id="IPR029044">
    <property type="entry name" value="Nucleotide-diphossugar_trans"/>
</dbReference>
<dbReference type="FunFam" id="3.90.550.10:FF:000122">
    <property type="entry name" value="Dolichol-phosphate mannosyltransferase subunit 1"/>
    <property type="match status" value="1"/>
</dbReference>
<keyword evidence="2" id="KW-0328">Glycosyltransferase</keyword>
<evidence type="ECO:0000259" key="4">
    <source>
        <dbReference type="Pfam" id="PF00535"/>
    </source>
</evidence>
<accession>A0A6J6VBE7</accession>
<proteinExistence type="inferred from homology"/>
<dbReference type="CDD" id="cd06442">
    <property type="entry name" value="DPM1_like"/>
    <property type="match status" value="1"/>
</dbReference>
<dbReference type="SUPFAM" id="SSF53448">
    <property type="entry name" value="Nucleotide-diphospho-sugar transferases"/>
    <property type="match status" value="1"/>
</dbReference>
<dbReference type="Gene3D" id="3.90.550.10">
    <property type="entry name" value="Spore Coat Polysaccharide Biosynthesis Protein SpsA, Chain A"/>
    <property type="match status" value="1"/>
</dbReference>
<reference evidence="5" key="1">
    <citation type="submission" date="2020-05" db="EMBL/GenBank/DDBJ databases">
        <authorList>
            <person name="Chiriac C."/>
            <person name="Salcher M."/>
            <person name="Ghai R."/>
            <person name="Kavagutti S V."/>
        </authorList>
    </citation>
    <scope>NUCLEOTIDE SEQUENCE</scope>
</reference>
<dbReference type="AlphaFoldDB" id="A0A6J6VBE7"/>
<dbReference type="Pfam" id="PF00535">
    <property type="entry name" value="Glycos_transf_2"/>
    <property type="match status" value="1"/>
</dbReference>
<gene>
    <name evidence="5" type="ORF">UFOPK2928_00047</name>
    <name evidence="6" type="ORF">UFOPK3786_00064</name>
</gene>
<dbReference type="EMBL" id="CAFBNK010000005">
    <property type="protein sequence ID" value="CAB4940797.1"/>
    <property type="molecule type" value="Genomic_DNA"/>
</dbReference>